<proteinExistence type="predicted"/>
<gene>
    <name evidence="1" type="ORF">EGI31_06660</name>
</gene>
<dbReference type="AlphaFoldDB" id="A0AAE3H295"/>
<name>A0AAE3H295_9BACT</name>
<dbReference type="Proteomes" id="UP001204144">
    <property type="component" value="Unassembled WGS sequence"/>
</dbReference>
<keyword evidence="2" id="KW-1185">Reference proteome</keyword>
<protein>
    <submittedName>
        <fullName evidence="1">Uncharacterized protein</fullName>
    </submittedName>
</protein>
<evidence type="ECO:0000313" key="2">
    <source>
        <dbReference type="Proteomes" id="UP001204144"/>
    </source>
</evidence>
<organism evidence="1 2">
    <name type="scientific">Lacihabitans soyangensis</name>
    <dbReference type="NCBI Taxonomy" id="869394"/>
    <lineage>
        <taxon>Bacteria</taxon>
        <taxon>Pseudomonadati</taxon>
        <taxon>Bacteroidota</taxon>
        <taxon>Cytophagia</taxon>
        <taxon>Cytophagales</taxon>
        <taxon>Leadbetterellaceae</taxon>
        <taxon>Lacihabitans</taxon>
    </lineage>
</organism>
<sequence length="92" mass="10673">MNSPFLIKIFIELLFVMFISVSAFGQSVSPLEDDRNYKTGKVKVKSLNLTMKKATLRVARNYKQPAKMDTVEAYQLVLPKEQSLRNRNYKNK</sequence>
<comment type="caution">
    <text evidence="1">The sequence shown here is derived from an EMBL/GenBank/DDBJ whole genome shotgun (WGS) entry which is preliminary data.</text>
</comment>
<reference evidence="1 2" key="1">
    <citation type="submission" date="2018-11" db="EMBL/GenBank/DDBJ databases">
        <title>Novel bacteria species description.</title>
        <authorList>
            <person name="Han J.-H."/>
        </authorList>
    </citation>
    <scope>NUCLEOTIDE SEQUENCE [LARGE SCALE GENOMIC DNA]</scope>
    <source>
        <strain evidence="1 2">KCTC23259</strain>
    </source>
</reference>
<dbReference type="RefSeq" id="WP_255036402.1">
    <property type="nucleotide sequence ID" value="NZ_RJUF01000012.1"/>
</dbReference>
<evidence type="ECO:0000313" key="1">
    <source>
        <dbReference type="EMBL" id="MCP9762631.1"/>
    </source>
</evidence>
<accession>A0AAE3H295</accession>
<dbReference type="EMBL" id="RJUF01000012">
    <property type="protein sequence ID" value="MCP9762631.1"/>
    <property type="molecule type" value="Genomic_DNA"/>
</dbReference>